<evidence type="ECO:0000313" key="2">
    <source>
        <dbReference type="EMBL" id="MFB3168498.1"/>
    </source>
</evidence>
<feature type="transmembrane region" description="Helical" evidence="1">
    <location>
        <begin position="118"/>
        <end position="137"/>
    </location>
</feature>
<evidence type="ECO:0000313" key="3">
    <source>
        <dbReference type="Proteomes" id="UP001241748"/>
    </source>
</evidence>
<reference evidence="2 3" key="1">
    <citation type="submission" date="2024-05" db="EMBL/GenBank/DDBJ databases">
        <authorList>
            <person name="Venkateswaran K."/>
        </authorList>
    </citation>
    <scope>NUCLEOTIDE SEQUENCE [LARGE SCALE GENOMIC DNA]</scope>
    <source>
        <strain evidence="2 3">179-C4-2-HS</strain>
    </source>
</reference>
<sequence>MENGRPIGGWLILFGIGLIASTIILLIYLFSELPNVMEYDVSYINSIYNDEEVSLIFVTTIYPFVSILILLVFNLFLIYLYFTKHKEFPKAYIYLNISMAIIIMSFDFISALSGAVVYFENTAGAVISLILWSAYLLNSQRVKETFVLTKRKKYVKISEEEYELFKQKMNS</sequence>
<name>A0ABV4YV98_9BACI</name>
<gene>
    <name evidence="2" type="ORF">P5G62_015375</name>
</gene>
<keyword evidence="3" id="KW-1185">Reference proteome</keyword>
<keyword evidence="1" id="KW-0812">Transmembrane</keyword>
<keyword evidence="1" id="KW-0472">Membrane</keyword>
<feature type="transmembrane region" description="Helical" evidence="1">
    <location>
        <begin position="93"/>
        <end position="112"/>
    </location>
</feature>
<dbReference type="EMBL" id="JAROBZ020000001">
    <property type="protein sequence ID" value="MFB3168498.1"/>
    <property type="molecule type" value="Genomic_DNA"/>
</dbReference>
<accession>A0ABV4YV98</accession>
<proteinExistence type="predicted"/>
<feature type="transmembrane region" description="Helical" evidence="1">
    <location>
        <begin position="55"/>
        <end position="81"/>
    </location>
</feature>
<evidence type="ECO:0000256" key="1">
    <source>
        <dbReference type="SAM" id="Phobius"/>
    </source>
</evidence>
<dbReference type="RefSeq" id="WP_306072945.1">
    <property type="nucleotide sequence ID" value="NZ_JAROBZ020000001.1"/>
</dbReference>
<keyword evidence="1" id="KW-1133">Transmembrane helix</keyword>
<dbReference type="Pfam" id="PF10754">
    <property type="entry name" value="DUF2569"/>
    <property type="match status" value="1"/>
</dbReference>
<organism evidence="2 3">
    <name type="scientific">Neobacillus driksii</name>
    <dbReference type="NCBI Taxonomy" id="3035913"/>
    <lineage>
        <taxon>Bacteria</taxon>
        <taxon>Bacillati</taxon>
        <taxon>Bacillota</taxon>
        <taxon>Bacilli</taxon>
        <taxon>Bacillales</taxon>
        <taxon>Bacillaceae</taxon>
        <taxon>Neobacillus</taxon>
    </lineage>
</organism>
<protein>
    <submittedName>
        <fullName evidence="2">DUF2569 family protein</fullName>
    </submittedName>
</protein>
<dbReference type="InterPro" id="IPR019690">
    <property type="entry name" value="DUF2569"/>
</dbReference>
<feature type="transmembrane region" description="Helical" evidence="1">
    <location>
        <begin position="7"/>
        <end position="30"/>
    </location>
</feature>
<dbReference type="Proteomes" id="UP001241748">
    <property type="component" value="Unassembled WGS sequence"/>
</dbReference>
<comment type="caution">
    <text evidence="2">The sequence shown here is derived from an EMBL/GenBank/DDBJ whole genome shotgun (WGS) entry which is preliminary data.</text>
</comment>